<dbReference type="EMBL" id="JBAPLU010000010">
    <property type="protein sequence ID" value="MEI4272328.1"/>
    <property type="molecule type" value="Genomic_DNA"/>
</dbReference>
<dbReference type="PROSITE" id="PS50943">
    <property type="entry name" value="HTH_CROC1"/>
    <property type="match status" value="1"/>
</dbReference>
<keyword evidence="3" id="KW-1185">Reference proteome</keyword>
<proteinExistence type="predicted"/>
<name>A0ABU8DWU2_9ACTN</name>
<evidence type="ECO:0000313" key="3">
    <source>
        <dbReference type="Proteomes" id="UP001361570"/>
    </source>
</evidence>
<evidence type="ECO:0000259" key="1">
    <source>
        <dbReference type="PROSITE" id="PS50943"/>
    </source>
</evidence>
<accession>A0ABU8DWU2</accession>
<dbReference type="CDD" id="cd00093">
    <property type="entry name" value="HTH_XRE"/>
    <property type="match status" value="1"/>
</dbReference>
<dbReference type="InterPro" id="IPR010982">
    <property type="entry name" value="Lambda_DNA-bd_dom_sf"/>
</dbReference>
<dbReference type="Proteomes" id="UP001361570">
    <property type="component" value="Unassembled WGS sequence"/>
</dbReference>
<dbReference type="Pfam" id="PF13560">
    <property type="entry name" value="HTH_31"/>
    <property type="match status" value="1"/>
</dbReference>
<protein>
    <submittedName>
        <fullName evidence="2">Helix-turn-helix domain-containing protein</fullName>
    </submittedName>
</protein>
<dbReference type="InterPro" id="IPR001387">
    <property type="entry name" value="Cro/C1-type_HTH"/>
</dbReference>
<gene>
    <name evidence="2" type="ORF">TEK04_11405</name>
</gene>
<organism evidence="2 3">
    <name type="scientific">Klenkia sesuvii</name>
    <dbReference type="NCBI Taxonomy" id="3103137"/>
    <lineage>
        <taxon>Bacteria</taxon>
        <taxon>Bacillati</taxon>
        <taxon>Actinomycetota</taxon>
        <taxon>Actinomycetes</taxon>
        <taxon>Geodermatophilales</taxon>
        <taxon>Geodermatophilaceae</taxon>
        <taxon>Klenkia</taxon>
    </lineage>
</organism>
<evidence type="ECO:0000313" key="2">
    <source>
        <dbReference type="EMBL" id="MEI4272328.1"/>
    </source>
</evidence>
<feature type="domain" description="HTH cro/C1-type" evidence="1">
    <location>
        <begin position="18"/>
        <end position="74"/>
    </location>
</feature>
<dbReference type="SMART" id="SM00530">
    <property type="entry name" value="HTH_XRE"/>
    <property type="match status" value="1"/>
</dbReference>
<sequence length="78" mass="9071">MSTEWAYAATPSDVGAFLRRARERQGLSQQELADDLGINRRYVYELEAGRPNIFADRLFQTFRHLGVRVRLEERDDGL</sequence>
<comment type="caution">
    <text evidence="2">The sequence shown here is derived from an EMBL/GenBank/DDBJ whole genome shotgun (WGS) entry which is preliminary data.</text>
</comment>
<dbReference type="SUPFAM" id="SSF47413">
    <property type="entry name" value="lambda repressor-like DNA-binding domains"/>
    <property type="match status" value="1"/>
</dbReference>
<dbReference type="RefSeq" id="WP_336404466.1">
    <property type="nucleotide sequence ID" value="NZ_JBAPLU010000010.1"/>
</dbReference>
<reference evidence="2 3" key="1">
    <citation type="submission" date="2024-03" db="EMBL/GenBank/DDBJ databases">
        <title>Draft genome sequence of Klenkia sp. LSe6-5.</title>
        <authorList>
            <person name="Duangmal K."/>
            <person name="Chantavorakit T."/>
        </authorList>
    </citation>
    <scope>NUCLEOTIDE SEQUENCE [LARGE SCALE GENOMIC DNA]</scope>
    <source>
        <strain evidence="2 3">LSe6-5</strain>
    </source>
</reference>
<dbReference type="Gene3D" id="1.10.260.40">
    <property type="entry name" value="lambda repressor-like DNA-binding domains"/>
    <property type="match status" value="1"/>
</dbReference>